<protein>
    <submittedName>
        <fullName evidence="3">Transposase</fullName>
    </submittedName>
</protein>
<evidence type="ECO:0000313" key="3">
    <source>
        <dbReference type="EMBL" id="QGZ63490.1"/>
    </source>
</evidence>
<dbReference type="Proteomes" id="UP000433577">
    <property type="component" value="Chromosome 2"/>
</dbReference>
<sequence>MNFVELSDDEWTQVSSLVSDEPPIRLNRRGRPRAEPRVVANAVLWILTTGESWSRLPARYPSGPTCRRRFEEWHVNGTLIELVGLLSQGGRQFVYVPEPAQQPAVQAVAVVVEEVAEDDGQPAVYWKSPEAWQAPTAAVAALVETPFANSIESMTRQLAGGEIPAAAHAHVVPVDKHVAPVASPVPVAAVRAGADATHGSSRMSTPASRAVPLKERVVPPNSEASPGGATQVAQWRGFVLSLTVQPVRNRMFRAAVEILQEGQRVERSGLIGPSFQDRDDARDFAFGWAREWIDREHPGAPAAAASPALAHAVQQTVSRSAQQSGAEAASHHADTARTEASANSGAVVTRTVPAAAAPGSMRLAPVQRYTATGALLSSESRDTAASTPASGTAERRPFGTRMRTHLG</sequence>
<accession>A0A7Z2GL46</accession>
<feature type="compositionally biased region" description="Polar residues" evidence="1">
    <location>
        <begin position="375"/>
        <end position="390"/>
    </location>
</feature>
<feature type="compositionally biased region" description="Low complexity" evidence="1">
    <location>
        <begin position="299"/>
        <end position="312"/>
    </location>
</feature>
<dbReference type="KEGG" id="pacs:FAZ98_17045"/>
<feature type="compositionally biased region" description="Polar residues" evidence="1">
    <location>
        <begin position="313"/>
        <end position="325"/>
    </location>
</feature>
<keyword evidence="4" id="KW-1185">Reference proteome</keyword>
<dbReference type="InterPro" id="IPR052909">
    <property type="entry name" value="Transposase_6_like"/>
</dbReference>
<gene>
    <name evidence="3" type="ORF">FAZ98_17045</name>
</gene>
<dbReference type="RefSeq" id="WP_158952484.1">
    <property type="nucleotide sequence ID" value="NZ_CP046914.1"/>
</dbReference>
<evidence type="ECO:0000259" key="2">
    <source>
        <dbReference type="Pfam" id="PF13340"/>
    </source>
</evidence>
<feature type="region of interest" description="Disordered" evidence="1">
    <location>
        <begin position="299"/>
        <end position="345"/>
    </location>
</feature>
<dbReference type="OrthoDB" id="1551210at2"/>
<evidence type="ECO:0000256" key="1">
    <source>
        <dbReference type="SAM" id="MobiDB-lite"/>
    </source>
</evidence>
<feature type="domain" description="Insertion element IS402-like" evidence="2">
    <location>
        <begin position="6"/>
        <end position="81"/>
    </location>
</feature>
<name>A0A7Z2GL46_9BURK</name>
<dbReference type="PANTHER" id="PTHR46637">
    <property type="entry name" value="TIS1421-TRANSPOSASE PROTEIN A"/>
    <property type="match status" value="1"/>
</dbReference>
<evidence type="ECO:0000313" key="4">
    <source>
        <dbReference type="Proteomes" id="UP000433577"/>
    </source>
</evidence>
<organism evidence="3 4">
    <name type="scientific">Paraburkholderia acidisoli</name>
    <dbReference type="NCBI Taxonomy" id="2571748"/>
    <lineage>
        <taxon>Bacteria</taxon>
        <taxon>Pseudomonadati</taxon>
        <taxon>Pseudomonadota</taxon>
        <taxon>Betaproteobacteria</taxon>
        <taxon>Burkholderiales</taxon>
        <taxon>Burkholderiaceae</taxon>
        <taxon>Paraburkholderia</taxon>
    </lineage>
</organism>
<reference evidence="3 4" key="1">
    <citation type="submission" date="2019-12" db="EMBL/GenBank/DDBJ databases">
        <title>Paraburkholderia acidiphila 7Q-K02 sp. nov and Paraburkholderia acidisoli DHF22 sp. nov., two strains isolated from forest soil.</title>
        <authorList>
            <person name="Gao Z."/>
            <person name="Qiu L."/>
        </authorList>
    </citation>
    <scope>NUCLEOTIDE SEQUENCE [LARGE SCALE GENOMIC DNA]</scope>
    <source>
        <strain evidence="3 4">DHF22</strain>
    </source>
</reference>
<proteinExistence type="predicted"/>
<dbReference type="PANTHER" id="PTHR46637:SF1">
    <property type="entry name" value="BLL5188 PROTEIN"/>
    <property type="match status" value="1"/>
</dbReference>
<feature type="region of interest" description="Disordered" evidence="1">
    <location>
        <begin position="374"/>
        <end position="407"/>
    </location>
</feature>
<dbReference type="AlphaFoldDB" id="A0A7Z2GL46"/>
<dbReference type="InterPro" id="IPR025161">
    <property type="entry name" value="IS402-like_dom"/>
</dbReference>
<dbReference type="EMBL" id="CP046914">
    <property type="protein sequence ID" value="QGZ63490.1"/>
    <property type="molecule type" value="Genomic_DNA"/>
</dbReference>
<dbReference type="Pfam" id="PF13340">
    <property type="entry name" value="DUF4096"/>
    <property type="match status" value="1"/>
</dbReference>